<sequence length="80" mass="9408">MADGARYAITDDALSHKAARRIVHDNDIRIVRHKRQRIPHRILALFATVTDNDRFAAPDIFFYFTFDDITFFFLTSYDNV</sequence>
<proteinExistence type="predicted"/>
<comment type="caution">
    <text evidence="1">The sequence shown here is derived from an EMBL/GenBank/DDBJ whole genome shotgun (WGS) entry which is preliminary data.</text>
</comment>
<dbReference type="EMBL" id="VSSQ01118271">
    <property type="protein sequence ID" value="MPN52295.1"/>
    <property type="molecule type" value="Genomic_DNA"/>
</dbReference>
<reference evidence="1" key="1">
    <citation type="submission" date="2019-08" db="EMBL/GenBank/DDBJ databases">
        <authorList>
            <person name="Kucharzyk K."/>
            <person name="Murdoch R.W."/>
            <person name="Higgins S."/>
            <person name="Loffler F."/>
        </authorList>
    </citation>
    <scope>NUCLEOTIDE SEQUENCE</scope>
</reference>
<dbReference type="AlphaFoldDB" id="A0A645ILV3"/>
<protein>
    <submittedName>
        <fullName evidence="1">Uncharacterized protein</fullName>
    </submittedName>
</protein>
<accession>A0A645ILV3</accession>
<name>A0A645ILV3_9ZZZZ</name>
<organism evidence="1">
    <name type="scientific">bioreactor metagenome</name>
    <dbReference type="NCBI Taxonomy" id="1076179"/>
    <lineage>
        <taxon>unclassified sequences</taxon>
        <taxon>metagenomes</taxon>
        <taxon>ecological metagenomes</taxon>
    </lineage>
</organism>
<gene>
    <name evidence="1" type="ORF">SDC9_199951</name>
</gene>
<evidence type="ECO:0000313" key="1">
    <source>
        <dbReference type="EMBL" id="MPN52295.1"/>
    </source>
</evidence>